<dbReference type="HOGENOM" id="CLU_1311932_0_0_1"/>
<dbReference type="Proteomes" id="UP000008022">
    <property type="component" value="Unassembled WGS sequence"/>
</dbReference>
<reference evidence="3" key="1">
    <citation type="submission" date="2013-06" db="EMBL/GenBank/DDBJ databases">
        <authorList>
            <person name="Zhao Q."/>
        </authorList>
    </citation>
    <scope>NUCLEOTIDE SEQUENCE</scope>
    <source>
        <strain evidence="3">cv. W1943</strain>
    </source>
</reference>
<feature type="region of interest" description="Disordered" evidence="1">
    <location>
        <begin position="42"/>
        <end position="84"/>
    </location>
</feature>
<keyword evidence="3" id="KW-1185">Reference proteome</keyword>
<feature type="compositionally biased region" description="Polar residues" evidence="1">
    <location>
        <begin position="149"/>
        <end position="167"/>
    </location>
</feature>
<name>A0A0E0PII5_ORYRU</name>
<proteinExistence type="predicted"/>
<dbReference type="OMA" id="MQMEPRV"/>
<feature type="compositionally biased region" description="Polar residues" evidence="1">
    <location>
        <begin position="180"/>
        <end position="189"/>
    </location>
</feature>
<reference evidence="2" key="2">
    <citation type="submission" date="2015-06" db="UniProtKB">
        <authorList>
            <consortium name="EnsemblPlants"/>
        </authorList>
    </citation>
    <scope>IDENTIFICATION</scope>
</reference>
<dbReference type="AlphaFoldDB" id="A0A0E0PII5"/>
<dbReference type="Gramene" id="ORUFI05G06320.1">
    <property type="protein sequence ID" value="ORUFI05G06320.1"/>
    <property type="gene ID" value="ORUFI05G06320"/>
</dbReference>
<sequence>MAAAGDELPTEDVVVGDELRCGPWMGEEAAAGDEVWIQCGAWTGEDAAAGDDASTPRRPAPGSTAGDEGANRRGPATEWGRRRRAHRLAMQMEPRVGVNGGAVDGRRRCWSSRRQSDDHFTDNHVAGDGIGAPAEGAPAGHVDGALGSNLATTSPTATSLVAASSSPRAGLLPQPVPESPTATSSSQLRRSGSFLFGWERWMKGIPSAVV</sequence>
<evidence type="ECO:0000313" key="2">
    <source>
        <dbReference type="EnsemblPlants" id="ORUFI05G06320.1"/>
    </source>
</evidence>
<evidence type="ECO:0000313" key="3">
    <source>
        <dbReference type="Proteomes" id="UP000008022"/>
    </source>
</evidence>
<feature type="compositionally biased region" description="Low complexity" evidence="1">
    <location>
        <begin position="131"/>
        <end position="140"/>
    </location>
</feature>
<protein>
    <submittedName>
        <fullName evidence="2">Uncharacterized protein</fullName>
    </submittedName>
</protein>
<evidence type="ECO:0000256" key="1">
    <source>
        <dbReference type="SAM" id="MobiDB-lite"/>
    </source>
</evidence>
<accession>A0A0E0PII5</accession>
<dbReference type="EnsemblPlants" id="ORUFI05G06320.1">
    <property type="protein sequence ID" value="ORUFI05G06320.1"/>
    <property type="gene ID" value="ORUFI05G06320"/>
</dbReference>
<organism evidence="2 3">
    <name type="scientific">Oryza rufipogon</name>
    <name type="common">Brownbeard rice</name>
    <name type="synonym">Asian wild rice</name>
    <dbReference type="NCBI Taxonomy" id="4529"/>
    <lineage>
        <taxon>Eukaryota</taxon>
        <taxon>Viridiplantae</taxon>
        <taxon>Streptophyta</taxon>
        <taxon>Embryophyta</taxon>
        <taxon>Tracheophyta</taxon>
        <taxon>Spermatophyta</taxon>
        <taxon>Magnoliopsida</taxon>
        <taxon>Liliopsida</taxon>
        <taxon>Poales</taxon>
        <taxon>Poaceae</taxon>
        <taxon>BOP clade</taxon>
        <taxon>Oryzoideae</taxon>
        <taxon>Oryzeae</taxon>
        <taxon>Oryzinae</taxon>
        <taxon>Oryza</taxon>
    </lineage>
</organism>
<feature type="region of interest" description="Disordered" evidence="1">
    <location>
        <begin position="113"/>
        <end position="189"/>
    </location>
</feature>